<dbReference type="AlphaFoldDB" id="A0A3G8ZMN9"/>
<reference evidence="2 3" key="2">
    <citation type="submission" date="2018-12" db="EMBL/GenBank/DDBJ databases">
        <title>Nakamurella antarcticus sp. nov., isolated from Antarctica South Shetland Islands soil.</title>
        <authorList>
            <person name="Peng F."/>
        </authorList>
    </citation>
    <scope>NUCLEOTIDE SEQUENCE [LARGE SCALE GENOMIC DNA]</scope>
    <source>
        <strain evidence="2 3">S14-144</strain>
    </source>
</reference>
<name>A0A3G8ZMN9_9ACTN</name>
<dbReference type="OrthoDB" id="3728778at2"/>
<dbReference type="Pfam" id="PF18859">
    <property type="entry name" value="acVLRF1"/>
    <property type="match status" value="1"/>
</dbReference>
<gene>
    <name evidence="2" type="ORF">EH165_07770</name>
</gene>
<dbReference type="NCBIfam" id="NF041024">
    <property type="entry name" value="acVLRF1_NCBI"/>
    <property type="match status" value="1"/>
</dbReference>
<dbReference type="Gene3D" id="3.30.420.60">
    <property type="entry name" value="eRF1 domain 2"/>
    <property type="match status" value="1"/>
</dbReference>
<evidence type="ECO:0000259" key="1">
    <source>
        <dbReference type="Pfam" id="PF18859"/>
    </source>
</evidence>
<sequence length="219" mass="22991">MSRTRSAPGGGTVVEVSADRLPGWVNRFAGRNGGVANITAKEHLVLLTASDGTTAEIAVPFPPMRLADREGVEALLDHLAGLGGVGIIAVRAGAHSIGVAKAGVVVSSKTDRAYLQGRTAAGGWSQQRFARRRGNQLTTSLADAARDAAKVLIPVVAQLDALVVAGDAKALSVVLADTRLQPLLALPRRVFGDIPEPRRTVIDDLAERIFDVEITIRNP</sequence>
<reference evidence="2 3" key="1">
    <citation type="submission" date="2018-11" db="EMBL/GenBank/DDBJ databases">
        <authorList>
            <person name="Da X."/>
        </authorList>
    </citation>
    <scope>NUCLEOTIDE SEQUENCE [LARGE SCALE GENOMIC DNA]</scope>
    <source>
        <strain evidence="2 3">S14-144</strain>
    </source>
</reference>
<accession>A0A3G8ZMN9</accession>
<keyword evidence="3" id="KW-1185">Reference proteome</keyword>
<organism evidence="2 3">
    <name type="scientific">Nakamurella antarctica</name>
    <dbReference type="NCBI Taxonomy" id="1902245"/>
    <lineage>
        <taxon>Bacteria</taxon>
        <taxon>Bacillati</taxon>
        <taxon>Actinomycetota</taxon>
        <taxon>Actinomycetes</taxon>
        <taxon>Nakamurellales</taxon>
        <taxon>Nakamurellaceae</taxon>
        <taxon>Nakamurella</taxon>
    </lineage>
</organism>
<evidence type="ECO:0000313" key="2">
    <source>
        <dbReference type="EMBL" id="AZI58055.1"/>
    </source>
</evidence>
<dbReference type="EMBL" id="CP034170">
    <property type="protein sequence ID" value="AZI58055.1"/>
    <property type="molecule type" value="Genomic_DNA"/>
</dbReference>
<evidence type="ECO:0000313" key="3">
    <source>
        <dbReference type="Proteomes" id="UP000268084"/>
    </source>
</evidence>
<dbReference type="Proteomes" id="UP000268084">
    <property type="component" value="Chromosome"/>
</dbReference>
<protein>
    <recommendedName>
        <fullName evidence="1">Actinobacteria/chloroflexi VLRF1 release factor domain-containing protein</fullName>
    </recommendedName>
</protein>
<dbReference type="RefSeq" id="WP_124798965.1">
    <property type="nucleotide sequence ID" value="NZ_CP034170.1"/>
</dbReference>
<feature type="domain" description="Actinobacteria/chloroflexi VLRF1 release factor" evidence="1">
    <location>
        <begin position="85"/>
        <end position="215"/>
    </location>
</feature>
<dbReference type="InterPro" id="IPR042226">
    <property type="entry name" value="eFR1_2_sf"/>
</dbReference>
<proteinExistence type="predicted"/>
<dbReference type="InterPro" id="IPR040783">
    <property type="entry name" value="VLRF1"/>
</dbReference>
<dbReference type="SUPFAM" id="SSF53137">
    <property type="entry name" value="Translational machinery components"/>
    <property type="match status" value="1"/>
</dbReference>
<dbReference type="KEGG" id="nak:EH165_07770"/>